<dbReference type="PANTHER" id="PTHR11552:SF147">
    <property type="entry name" value="CHOLINE DEHYDROGENASE, MITOCHONDRIAL"/>
    <property type="match status" value="1"/>
</dbReference>
<keyword evidence="3 6" id="KW-0285">Flavoprotein</keyword>
<protein>
    <submittedName>
        <fullName evidence="9">GMC family oxidoreductase N-terminal domain-containing protein</fullName>
    </submittedName>
</protein>
<comment type="similarity">
    <text evidence="2 6">Belongs to the GMC oxidoreductase family.</text>
</comment>
<dbReference type="PROSITE" id="PS00624">
    <property type="entry name" value="GMC_OXRED_2"/>
    <property type="match status" value="1"/>
</dbReference>
<dbReference type="SUPFAM" id="SSF54373">
    <property type="entry name" value="FAD-linked reductases, C-terminal domain"/>
    <property type="match status" value="1"/>
</dbReference>
<evidence type="ECO:0000256" key="2">
    <source>
        <dbReference type="ARBA" id="ARBA00010790"/>
    </source>
</evidence>
<dbReference type="Gene3D" id="3.50.50.60">
    <property type="entry name" value="FAD/NAD(P)-binding domain"/>
    <property type="match status" value="1"/>
</dbReference>
<evidence type="ECO:0000259" key="8">
    <source>
        <dbReference type="PROSITE" id="PS00624"/>
    </source>
</evidence>
<dbReference type="AlphaFoldDB" id="A0AAW5QUF7"/>
<evidence type="ECO:0000256" key="6">
    <source>
        <dbReference type="RuleBase" id="RU003968"/>
    </source>
</evidence>
<keyword evidence="4 5" id="KW-0274">FAD</keyword>
<evidence type="ECO:0000256" key="4">
    <source>
        <dbReference type="ARBA" id="ARBA00022827"/>
    </source>
</evidence>
<dbReference type="InterPro" id="IPR007867">
    <property type="entry name" value="GMC_OxRtase_C"/>
</dbReference>
<dbReference type="InterPro" id="IPR012132">
    <property type="entry name" value="GMC_OxRdtase"/>
</dbReference>
<evidence type="ECO:0000313" key="10">
    <source>
        <dbReference type="Proteomes" id="UP001320898"/>
    </source>
</evidence>
<dbReference type="PANTHER" id="PTHR11552">
    <property type="entry name" value="GLUCOSE-METHANOL-CHOLINE GMC OXIDOREDUCTASE"/>
    <property type="match status" value="1"/>
</dbReference>
<sequence length="546" mass="59210">MSPLQSQNYDYIIVGAGSAGCILANRLSADPKNRVLLVEAGGSDRNFWLKLPVGYFRSINDKRFSRHFATEAQSGTAGRGIVWPRGRVIGGSSTINGLIFIRGQHADFDRWEEMGATGWSYREVLPHFRSLETFGGEPSQLRGSYGEMPVSVLRNNHPFCSAWVEAANQYGMPLNNDFNGETTEGAGSYQLSIGKRWRASAARAFLQPVLDRPNLTLMSRVLVSRLLIEEGNGGPTPRAVGVEWHEDGRKSEAFAAREVILCAGAIQSPQLLQLSGIGPDAVLEKAGVRTIVSSPGVGGNLQDHYQMRTIVRMKKPISLNDDVRNPIRLARMGIDWLLYGRGPLTIGAGQVGGATYTKYADPGRPDIQFNVMPLSVDKPGDPLHRYSGFTAAVWQCHPESRGSVEIVSDDPSAAPRIVPNYLTAERDGATLVEGVKILRQIYSQPAFKDLWEEEVVPGPSVQSDEEILDAARRGGGTVYHPVGTCRIGGDESAVVDPDLRVRGVAGLRVADASVMPVITSANTNAPTLMIAEKASSIILEQAKNHG</sequence>
<dbReference type="RefSeq" id="WP_261614695.1">
    <property type="nucleotide sequence ID" value="NZ_JALIDZ010000002.1"/>
</dbReference>
<dbReference type="Gene3D" id="3.30.560.10">
    <property type="entry name" value="Glucose Oxidase, domain 3"/>
    <property type="match status" value="1"/>
</dbReference>
<proteinExistence type="inferred from homology"/>
<feature type="binding site" evidence="5">
    <location>
        <position position="223"/>
    </location>
    <ligand>
        <name>FAD</name>
        <dbReference type="ChEBI" id="CHEBI:57692"/>
    </ligand>
</feature>
<comment type="cofactor">
    <cofactor evidence="1 5">
        <name>FAD</name>
        <dbReference type="ChEBI" id="CHEBI:57692"/>
    </cofactor>
</comment>
<keyword evidence="10" id="KW-1185">Reference proteome</keyword>
<feature type="domain" description="Glucose-methanol-choline oxidoreductase N-terminal" evidence="7">
    <location>
        <begin position="86"/>
        <end position="109"/>
    </location>
</feature>
<dbReference type="Pfam" id="PF05199">
    <property type="entry name" value="GMC_oxred_C"/>
    <property type="match status" value="1"/>
</dbReference>
<evidence type="ECO:0000313" key="9">
    <source>
        <dbReference type="EMBL" id="MCT8971124.1"/>
    </source>
</evidence>
<dbReference type="SUPFAM" id="SSF51905">
    <property type="entry name" value="FAD/NAD(P)-binding domain"/>
    <property type="match status" value="1"/>
</dbReference>
<dbReference type="EMBL" id="JALIDZ010000002">
    <property type="protein sequence ID" value="MCT8971124.1"/>
    <property type="molecule type" value="Genomic_DNA"/>
</dbReference>
<reference evidence="9 10" key="1">
    <citation type="submission" date="2022-04" db="EMBL/GenBank/DDBJ databases">
        <authorList>
            <person name="Ye Y.-Q."/>
            <person name="Du Z.-J."/>
        </authorList>
    </citation>
    <scope>NUCLEOTIDE SEQUENCE [LARGE SCALE GENOMIC DNA]</scope>
    <source>
        <strain evidence="9 10">A6E488</strain>
    </source>
</reference>
<dbReference type="PROSITE" id="PS00623">
    <property type="entry name" value="GMC_OXRED_1"/>
    <property type="match status" value="1"/>
</dbReference>
<dbReference type="GO" id="GO:0016614">
    <property type="term" value="F:oxidoreductase activity, acting on CH-OH group of donors"/>
    <property type="evidence" value="ECO:0007669"/>
    <property type="project" value="InterPro"/>
</dbReference>
<dbReference type="Proteomes" id="UP001320898">
    <property type="component" value="Unassembled WGS sequence"/>
</dbReference>
<accession>A0AAW5QUF7</accession>
<dbReference type="InterPro" id="IPR000172">
    <property type="entry name" value="GMC_OxRdtase_N"/>
</dbReference>
<evidence type="ECO:0000256" key="5">
    <source>
        <dbReference type="PIRSR" id="PIRSR000137-2"/>
    </source>
</evidence>
<gene>
    <name evidence="9" type="ORF">MUB46_04550</name>
</gene>
<feature type="domain" description="Glucose-methanol-choline oxidoreductase N-terminal" evidence="8">
    <location>
        <begin position="264"/>
        <end position="278"/>
    </location>
</feature>
<evidence type="ECO:0000256" key="1">
    <source>
        <dbReference type="ARBA" id="ARBA00001974"/>
    </source>
</evidence>
<name>A0AAW5QUF7_9HYPH</name>
<dbReference type="GO" id="GO:0050660">
    <property type="term" value="F:flavin adenine dinucleotide binding"/>
    <property type="evidence" value="ECO:0007669"/>
    <property type="project" value="InterPro"/>
</dbReference>
<dbReference type="InterPro" id="IPR036188">
    <property type="entry name" value="FAD/NAD-bd_sf"/>
</dbReference>
<dbReference type="PIRSF" id="PIRSF000137">
    <property type="entry name" value="Alcohol_oxidase"/>
    <property type="match status" value="1"/>
</dbReference>
<dbReference type="Pfam" id="PF00732">
    <property type="entry name" value="GMC_oxred_N"/>
    <property type="match status" value="1"/>
</dbReference>
<feature type="binding site" evidence="5">
    <location>
        <position position="88"/>
    </location>
    <ligand>
        <name>FAD</name>
        <dbReference type="ChEBI" id="CHEBI:57692"/>
    </ligand>
</feature>
<evidence type="ECO:0000259" key="7">
    <source>
        <dbReference type="PROSITE" id="PS00623"/>
    </source>
</evidence>
<comment type="caution">
    <text evidence="9">The sequence shown here is derived from an EMBL/GenBank/DDBJ whole genome shotgun (WGS) entry which is preliminary data.</text>
</comment>
<organism evidence="9 10">
    <name type="scientific">Microbaculum marinisediminis</name>
    <dbReference type="NCBI Taxonomy" id="2931392"/>
    <lineage>
        <taxon>Bacteria</taxon>
        <taxon>Pseudomonadati</taxon>
        <taxon>Pseudomonadota</taxon>
        <taxon>Alphaproteobacteria</taxon>
        <taxon>Hyphomicrobiales</taxon>
        <taxon>Tepidamorphaceae</taxon>
        <taxon>Microbaculum</taxon>
    </lineage>
</organism>
<evidence type="ECO:0000256" key="3">
    <source>
        <dbReference type="ARBA" id="ARBA00022630"/>
    </source>
</evidence>